<dbReference type="Pfam" id="PF05406">
    <property type="entry name" value="WGR"/>
    <property type="match status" value="1"/>
</dbReference>
<dbReference type="CDD" id="cd07996">
    <property type="entry name" value="WGR_MMR_like"/>
    <property type="match status" value="1"/>
</dbReference>
<organism evidence="2 3">
    <name type="scientific">Porphyromonas somerae</name>
    <dbReference type="NCBI Taxonomy" id="322095"/>
    <lineage>
        <taxon>Bacteria</taxon>
        <taxon>Pseudomonadati</taxon>
        <taxon>Bacteroidota</taxon>
        <taxon>Bacteroidia</taxon>
        <taxon>Bacteroidales</taxon>
        <taxon>Porphyromonadaceae</taxon>
        <taxon>Porphyromonas</taxon>
    </lineage>
</organism>
<dbReference type="InterPro" id="IPR049809">
    <property type="entry name" value="YehF/YfeS-like_WGR"/>
</dbReference>
<dbReference type="InterPro" id="IPR008893">
    <property type="entry name" value="WGR_domain"/>
</dbReference>
<comment type="caution">
    <text evidence="2">The sequence shown here is derived from an EMBL/GenBank/DDBJ whole genome shotgun (WGS) entry which is preliminary data.</text>
</comment>
<dbReference type="Gene3D" id="2.20.140.10">
    <property type="entry name" value="WGR domain"/>
    <property type="match status" value="1"/>
</dbReference>
<gene>
    <name evidence="2" type="ORF">HMPREF3185_01766</name>
</gene>
<dbReference type="SUPFAM" id="SSF142921">
    <property type="entry name" value="WGR domain-like"/>
    <property type="match status" value="1"/>
</dbReference>
<dbReference type="AlphaFoldDB" id="A0A134B378"/>
<proteinExistence type="predicted"/>
<dbReference type="EMBL" id="LSDK01000124">
    <property type="protein sequence ID" value="KXB74365.1"/>
    <property type="molecule type" value="Genomic_DNA"/>
</dbReference>
<sequence length="254" mass="28903">MSMNRVMRLSDHQADRYWRVETLGGDLMTNWGKVSTSGRYEVKSFADAAECEERAQQLVDAKLKAGFQDFPGFDPMQSFYYDDDEMGLHPLTSHPTFRKYFGSEVYYSSIQDAAPFGNDEGSDALWELSDLLRRRPKADLTHYPASLISKLYHLPFCPPKGETYEELEAQRNLTLEGRPLLEQLRRTDRVIVALALAQVKITGSLSKALYALALRSLDRLVKLKSLGAPVRCSVELLLQERDDLEIYAREVGLN</sequence>
<evidence type="ECO:0000313" key="3">
    <source>
        <dbReference type="Proteomes" id="UP000070224"/>
    </source>
</evidence>
<evidence type="ECO:0000259" key="1">
    <source>
        <dbReference type="PROSITE" id="PS51977"/>
    </source>
</evidence>
<protein>
    <submittedName>
        <fullName evidence="2">WGR domain protein</fullName>
    </submittedName>
</protein>
<accession>A0A134B378</accession>
<dbReference type="Proteomes" id="UP000070224">
    <property type="component" value="Unassembled WGS sequence"/>
</dbReference>
<evidence type="ECO:0000313" key="2">
    <source>
        <dbReference type="EMBL" id="KXB74365.1"/>
    </source>
</evidence>
<dbReference type="PROSITE" id="PS51977">
    <property type="entry name" value="WGR"/>
    <property type="match status" value="1"/>
</dbReference>
<dbReference type="OrthoDB" id="6629398at2"/>
<name>A0A134B378_9PORP</name>
<dbReference type="PATRIC" id="fig|322095.3.peg.1741"/>
<dbReference type="InterPro" id="IPR036930">
    <property type="entry name" value="WGR_dom_sf"/>
</dbReference>
<keyword evidence="3" id="KW-1185">Reference proteome</keyword>
<feature type="domain" description="WGR" evidence="1">
    <location>
        <begin position="1"/>
        <end position="80"/>
    </location>
</feature>
<reference evidence="3" key="1">
    <citation type="submission" date="2016-01" db="EMBL/GenBank/DDBJ databases">
        <authorList>
            <person name="Mitreva M."/>
            <person name="Pepin K.H."/>
            <person name="Mihindukulasuriya K.A."/>
            <person name="Fulton R."/>
            <person name="Fronick C."/>
            <person name="O'Laughlin M."/>
            <person name="Miner T."/>
            <person name="Herter B."/>
            <person name="Rosa B.A."/>
            <person name="Cordes M."/>
            <person name="Tomlinson C."/>
            <person name="Wollam A."/>
            <person name="Palsikar V.B."/>
            <person name="Mardis E.R."/>
            <person name="Wilson R.K."/>
        </authorList>
    </citation>
    <scope>NUCLEOTIDE SEQUENCE [LARGE SCALE GENOMIC DNA]</scope>
    <source>
        <strain evidence="3">KA00683</strain>
    </source>
</reference>
<dbReference type="SMART" id="SM00773">
    <property type="entry name" value="WGR"/>
    <property type="match status" value="1"/>
</dbReference>